<comment type="caution">
    <text evidence="4">The sequence shown here is derived from an EMBL/GenBank/DDBJ whole genome shotgun (WGS) entry which is preliminary data.</text>
</comment>
<dbReference type="InterPro" id="IPR005183">
    <property type="entry name" value="DUF305_CopM-like"/>
</dbReference>
<protein>
    <submittedName>
        <fullName evidence="4">Uncharacterized protein (DUF305 family)</fullName>
    </submittedName>
</protein>
<dbReference type="Proteomes" id="UP000317998">
    <property type="component" value="Unassembled WGS sequence"/>
</dbReference>
<dbReference type="Pfam" id="PF03713">
    <property type="entry name" value="DUF305"/>
    <property type="match status" value="1"/>
</dbReference>
<keyword evidence="5" id="KW-1185">Reference proteome</keyword>
<evidence type="ECO:0000259" key="3">
    <source>
        <dbReference type="Pfam" id="PF03713"/>
    </source>
</evidence>
<evidence type="ECO:0000256" key="1">
    <source>
        <dbReference type="SAM" id="MobiDB-lite"/>
    </source>
</evidence>
<dbReference type="InterPro" id="IPR012347">
    <property type="entry name" value="Ferritin-like"/>
</dbReference>
<sequence length="232" mass="25158">MPDPLEAEIDATEPRRRSWLSTRFVVAIILGATLLVAVAFTVGRASAPVTVDPTTTSAEAGFARDMQTHHLQAVAMSLIVRDETDDPEIRLLAYDIATAQQQQAGQMFAWLEVWGLPQAAPEPSMTWMSRPLLDGSVHDHGGASDAPSHEPGAPMPGLATAEQMATLKTLSGVEAEKYFLELMIAHHQGGVEMAEAVLVRSDERVVTRLAAGMVTVQQKEIDYMNDLLAERS</sequence>
<gene>
    <name evidence="4" type="ORF">FB562_1931</name>
</gene>
<name>A0A542YL58_9MICO</name>
<evidence type="ECO:0000313" key="4">
    <source>
        <dbReference type="EMBL" id="TQL48825.1"/>
    </source>
</evidence>
<evidence type="ECO:0000256" key="2">
    <source>
        <dbReference type="SAM" id="Phobius"/>
    </source>
</evidence>
<evidence type="ECO:0000313" key="5">
    <source>
        <dbReference type="Proteomes" id="UP000317998"/>
    </source>
</evidence>
<dbReference type="EMBL" id="VFOM01000001">
    <property type="protein sequence ID" value="TQL48825.1"/>
    <property type="molecule type" value="Genomic_DNA"/>
</dbReference>
<feature type="transmembrane region" description="Helical" evidence="2">
    <location>
        <begin position="24"/>
        <end position="43"/>
    </location>
</feature>
<dbReference type="PANTHER" id="PTHR36933:SF1">
    <property type="entry name" value="SLL0788 PROTEIN"/>
    <property type="match status" value="1"/>
</dbReference>
<accession>A0A542YL58</accession>
<reference evidence="4 5" key="1">
    <citation type="submission" date="2019-06" db="EMBL/GenBank/DDBJ databases">
        <title>Sequencing the genomes of 1000 actinobacteria strains.</title>
        <authorList>
            <person name="Klenk H.-P."/>
        </authorList>
    </citation>
    <scope>NUCLEOTIDE SEQUENCE [LARGE SCALE GENOMIC DNA]</scope>
    <source>
        <strain evidence="4 5">DSM 26477</strain>
    </source>
</reference>
<keyword evidence="2" id="KW-1133">Transmembrane helix</keyword>
<dbReference type="PANTHER" id="PTHR36933">
    <property type="entry name" value="SLL0788 PROTEIN"/>
    <property type="match status" value="1"/>
</dbReference>
<dbReference type="Gene3D" id="1.20.1260.10">
    <property type="match status" value="1"/>
</dbReference>
<dbReference type="RefSeq" id="WP_246081417.1">
    <property type="nucleotide sequence ID" value="NZ_VFOM01000001.1"/>
</dbReference>
<feature type="region of interest" description="Disordered" evidence="1">
    <location>
        <begin position="132"/>
        <end position="157"/>
    </location>
</feature>
<keyword evidence="2" id="KW-0812">Transmembrane</keyword>
<keyword evidence="2" id="KW-0472">Membrane</keyword>
<organism evidence="4 5">
    <name type="scientific">Homoserinimonas aerilata</name>
    <dbReference type="NCBI Taxonomy" id="1162970"/>
    <lineage>
        <taxon>Bacteria</taxon>
        <taxon>Bacillati</taxon>
        <taxon>Actinomycetota</taxon>
        <taxon>Actinomycetes</taxon>
        <taxon>Micrococcales</taxon>
        <taxon>Microbacteriaceae</taxon>
        <taxon>Homoserinimonas</taxon>
    </lineage>
</organism>
<proteinExistence type="predicted"/>
<feature type="domain" description="DUF305" evidence="3">
    <location>
        <begin position="59"/>
        <end position="228"/>
    </location>
</feature>
<dbReference type="AlphaFoldDB" id="A0A542YL58"/>